<dbReference type="EMBL" id="JACASE010000006">
    <property type="protein sequence ID" value="KAF6456910.1"/>
    <property type="molecule type" value="Genomic_DNA"/>
</dbReference>
<reference evidence="1 2" key="1">
    <citation type="journal article" date="2020" name="Nature">
        <title>Six reference-quality genomes reveal evolution of bat adaptations.</title>
        <authorList>
            <person name="Jebb D."/>
            <person name="Huang Z."/>
            <person name="Pippel M."/>
            <person name="Hughes G.M."/>
            <person name="Lavrichenko K."/>
            <person name="Devanna P."/>
            <person name="Winkler S."/>
            <person name="Jermiin L.S."/>
            <person name="Skirmuntt E.C."/>
            <person name="Katzourakis A."/>
            <person name="Burkitt-Gray L."/>
            <person name="Ray D.A."/>
            <person name="Sullivan K.A.M."/>
            <person name="Roscito J.G."/>
            <person name="Kirilenko B.M."/>
            <person name="Davalos L.M."/>
            <person name="Corthals A.P."/>
            <person name="Power M.L."/>
            <person name="Jones G."/>
            <person name="Ransome R.D."/>
            <person name="Dechmann D.K.N."/>
            <person name="Locatelli A.G."/>
            <person name="Puechmaille S.J."/>
            <person name="Fedrigo O."/>
            <person name="Jarvis E.D."/>
            <person name="Hiller M."/>
            <person name="Vernes S.C."/>
            <person name="Myers E.W."/>
            <person name="Teeling E.C."/>
        </authorList>
    </citation>
    <scope>NUCLEOTIDE SEQUENCE [LARGE SCALE GENOMIC DNA]</scope>
    <source>
        <strain evidence="1">MRouAeg1</strain>
        <tissue evidence="1">Muscle</tissue>
    </source>
</reference>
<gene>
    <name evidence="1" type="ORF">HJG63_011543</name>
</gene>
<dbReference type="Proteomes" id="UP000593571">
    <property type="component" value="Unassembled WGS sequence"/>
</dbReference>
<accession>A0A7J8GAB8</accession>
<evidence type="ECO:0000313" key="1">
    <source>
        <dbReference type="EMBL" id="KAF6456910.1"/>
    </source>
</evidence>
<protein>
    <submittedName>
        <fullName evidence="1">Uncharacterized protein</fullName>
    </submittedName>
</protein>
<sequence>MRLLSSSFILGRERPYFLVLLLKVRKCFLGSPWQTSYLSHWLERVPTPWGVARADQPSPPLKKGDGIPGFPWTKQDPLEAGSVPKTEWWPHNGRGMDFRGSTTLSATASYRWNQTWVQPLVRCVTLGKCLYPSEPLFLHF</sequence>
<name>A0A7J8GAB8_ROUAE</name>
<keyword evidence="2" id="KW-1185">Reference proteome</keyword>
<dbReference type="AlphaFoldDB" id="A0A7J8GAB8"/>
<proteinExistence type="predicted"/>
<organism evidence="1 2">
    <name type="scientific">Rousettus aegyptiacus</name>
    <name type="common">Egyptian fruit bat</name>
    <name type="synonym">Pteropus aegyptiacus</name>
    <dbReference type="NCBI Taxonomy" id="9407"/>
    <lineage>
        <taxon>Eukaryota</taxon>
        <taxon>Metazoa</taxon>
        <taxon>Chordata</taxon>
        <taxon>Craniata</taxon>
        <taxon>Vertebrata</taxon>
        <taxon>Euteleostomi</taxon>
        <taxon>Mammalia</taxon>
        <taxon>Eutheria</taxon>
        <taxon>Laurasiatheria</taxon>
        <taxon>Chiroptera</taxon>
        <taxon>Yinpterochiroptera</taxon>
        <taxon>Pteropodoidea</taxon>
        <taxon>Pteropodidae</taxon>
        <taxon>Rousettinae</taxon>
        <taxon>Rousettus</taxon>
    </lineage>
</organism>
<evidence type="ECO:0000313" key="2">
    <source>
        <dbReference type="Proteomes" id="UP000593571"/>
    </source>
</evidence>
<comment type="caution">
    <text evidence="1">The sequence shown here is derived from an EMBL/GenBank/DDBJ whole genome shotgun (WGS) entry which is preliminary data.</text>
</comment>